<feature type="domain" description="Alcohol dehydrogenase-like N-terminal" evidence="6">
    <location>
        <begin position="24"/>
        <end position="123"/>
    </location>
</feature>
<sequence>MKEALYYSNNDIRIIEKPVPEINDDEILLKVEAAGICGSDVIEWYRRDKVPLVLGHEVSGTIAEAGANVKKFRIGDRVVAAHHVPCNTCKYCLSGHQTVCDTLRSTNFYPGGFAQYLRLPEINVKNGLYLLPDSVSFEEGTFVEPLACCVRAQRLAGVKPAQTVAVIGSGLAGLLHINLLKASGATTIIATDINDFRLSAAKKFGADYTLNAKENIPEAIKDINGGFLADTVIISAGANSAIEQGLKSVRRGGTVLFFSAAEDGAKLPLSINEIFWRTEVSLIGSYAGSIADHINALELIRTKRVNIKDMITEILPLAQILQGFKLTAEAGSSLKIIIKPNTAL</sequence>
<dbReference type="InterPro" id="IPR050129">
    <property type="entry name" value="Zn_alcohol_dh"/>
</dbReference>
<evidence type="ECO:0000313" key="8">
    <source>
        <dbReference type="Proteomes" id="UP000316562"/>
    </source>
</evidence>
<dbReference type="InterPro" id="IPR011032">
    <property type="entry name" value="GroES-like_sf"/>
</dbReference>
<comment type="cofactor">
    <cofactor evidence="4">
        <name>Zn(2+)</name>
        <dbReference type="ChEBI" id="CHEBI:29105"/>
    </cofactor>
</comment>
<dbReference type="Proteomes" id="UP000316562">
    <property type="component" value="Unassembled WGS sequence"/>
</dbReference>
<dbReference type="InterPro" id="IPR036291">
    <property type="entry name" value="NAD(P)-bd_dom_sf"/>
</dbReference>
<dbReference type="PROSITE" id="PS00059">
    <property type="entry name" value="ADH_ZINC"/>
    <property type="match status" value="1"/>
</dbReference>
<accession>A0A519BHA6</accession>
<evidence type="ECO:0000256" key="3">
    <source>
        <dbReference type="ARBA" id="ARBA00023002"/>
    </source>
</evidence>
<dbReference type="EMBL" id="SGBC01000002">
    <property type="protein sequence ID" value="RZD16640.1"/>
    <property type="molecule type" value="Genomic_DNA"/>
</dbReference>
<dbReference type="Pfam" id="PF08240">
    <property type="entry name" value="ADH_N"/>
    <property type="match status" value="1"/>
</dbReference>
<dbReference type="SUPFAM" id="SSF51735">
    <property type="entry name" value="NAD(P)-binding Rossmann-fold domains"/>
    <property type="match status" value="1"/>
</dbReference>
<dbReference type="CDD" id="cd08235">
    <property type="entry name" value="iditol_2_DH_like"/>
    <property type="match status" value="1"/>
</dbReference>
<keyword evidence="1 4" id="KW-0479">Metal-binding</keyword>
<evidence type="ECO:0000313" key="7">
    <source>
        <dbReference type="EMBL" id="RZD16640.1"/>
    </source>
</evidence>
<comment type="caution">
    <text evidence="7">The sequence shown here is derived from an EMBL/GenBank/DDBJ whole genome shotgun (WGS) entry which is preliminary data.</text>
</comment>
<proteinExistence type="inferred from homology"/>
<dbReference type="InterPro" id="IPR013154">
    <property type="entry name" value="ADH-like_N"/>
</dbReference>
<evidence type="ECO:0000256" key="4">
    <source>
        <dbReference type="RuleBase" id="RU361277"/>
    </source>
</evidence>
<dbReference type="InterPro" id="IPR002328">
    <property type="entry name" value="ADH_Zn_CS"/>
</dbReference>
<dbReference type="PANTHER" id="PTHR43401:SF2">
    <property type="entry name" value="L-THREONINE 3-DEHYDROGENASE"/>
    <property type="match status" value="1"/>
</dbReference>
<name>A0A519BHA6_ACIG2</name>
<dbReference type="AlphaFoldDB" id="A0A519BHA6"/>
<dbReference type="InterPro" id="IPR013149">
    <property type="entry name" value="ADH-like_C"/>
</dbReference>
<dbReference type="SUPFAM" id="SSF50129">
    <property type="entry name" value="GroES-like"/>
    <property type="match status" value="1"/>
</dbReference>
<evidence type="ECO:0000256" key="1">
    <source>
        <dbReference type="ARBA" id="ARBA00022723"/>
    </source>
</evidence>
<evidence type="ECO:0000256" key="2">
    <source>
        <dbReference type="ARBA" id="ARBA00022833"/>
    </source>
</evidence>
<dbReference type="Gene3D" id="3.40.50.720">
    <property type="entry name" value="NAD(P)-binding Rossmann-like Domain"/>
    <property type="match status" value="1"/>
</dbReference>
<reference evidence="7 8" key="1">
    <citation type="journal article" date="2019" name="ISME J.">
        <title>Insights into ecological role of a new deltaproteobacterial order Candidatus Acidulodesulfobacterales by metagenomics and metatranscriptomics.</title>
        <authorList>
            <person name="Tan S."/>
            <person name="Liu J."/>
            <person name="Fang Y."/>
            <person name="Hedlund B.P."/>
            <person name="Lian Z.H."/>
            <person name="Huang L.Y."/>
            <person name="Li J.T."/>
            <person name="Huang L.N."/>
            <person name="Li W.J."/>
            <person name="Jiang H.C."/>
            <person name="Dong H.L."/>
            <person name="Shu W.S."/>
        </authorList>
    </citation>
    <scope>NUCLEOTIDE SEQUENCE [LARGE SCALE GENOMIC DNA]</scope>
    <source>
        <strain evidence="7">AP2</strain>
    </source>
</reference>
<evidence type="ECO:0000259" key="6">
    <source>
        <dbReference type="Pfam" id="PF08240"/>
    </source>
</evidence>
<gene>
    <name evidence="7" type="ORF">EVJ46_04655</name>
</gene>
<protein>
    <submittedName>
        <fullName evidence="7">Alcohol dehydrogenase</fullName>
    </submittedName>
</protein>
<evidence type="ECO:0000259" key="5">
    <source>
        <dbReference type="Pfam" id="PF00107"/>
    </source>
</evidence>
<comment type="similarity">
    <text evidence="4">Belongs to the zinc-containing alcohol dehydrogenase family.</text>
</comment>
<dbReference type="GO" id="GO:0016491">
    <property type="term" value="F:oxidoreductase activity"/>
    <property type="evidence" value="ECO:0007669"/>
    <property type="project" value="UniProtKB-KW"/>
</dbReference>
<keyword evidence="2 4" id="KW-0862">Zinc</keyword>
<dbReference type="Pfam" id="PF00107">
    <property type="entry name" value="ADH_zinc_N"/>
    <property type="match status" value="1"/>
</dbReference>
<dbReference type="PANTHER" id="PTHR43401">
    <property type="entry name" value="L-THREONINE 3-DEHYDROGENASE"/>
    <property type="match status" value="1"/>
</dbReference>
<dbReference type="Gene3D" id="3.90.180.10">
    <property type="entry name" value="Medium-chain alcohol dehydrogenases, catalytic domain"/>
    <property type="match status" value="1"/>
</dbReference>
<feature type="domain" description="Alcohol dehydrogenase-like C-terminal" evidence="5">
    <location>
        <begin position="173"/>
        <end position="300"/>
    </location>
</feature>
<keyword evidence="3" id="KW-0560">Oxidoreductase</keyword>
<dbReference type="GO" id="GO:0008270">
    <property type="term" value="F:zinc ion binding"/>
    <property type="evidence" value="ECO:0007669"/>
    <property type="project" value="InterPro"/>
</dbReference>
<organism evidence="7 8">
    <name type="scientific">Acididesulfobacter guangdongensis</name>
    <dbReference type="NCBI Taxonomy" id="2597225"/>
    <lineage>
        <taxon>Bacteria</taxon>
        <taxon>Deltaproteobacteria</taxon>
        <taxon>Candidatus Acidulodesulfobacterales</taxon>
        <taxon>Candidatus Acididesulfobacter</taxon>
    </lineage>
</organism>